<dbReference type="SUPFAM" id="SSF54897">
    <property type="entry name" value="Protease propeptides/inhibitors"/>
    <property type="match status" value="1"/>
</dbReference>
<evidence type="ECO:0000256" key="13">
    <source>
        <dbReference type="PROSITE-ProRule" id="PRU01379"/>
    </source>
</evidence>
<keyword evidence="15" id="KW-0121">Carboxypeptidase</keyword>
<dbReference type="GO" id="GO:0004181">
    <property type="term" value="F:metallocarboxypeptidase activity"/>
    <property type="evidence" value="ECO:0007669"/>
    <property type="project" value="InterPro"/>
</dbReference>
<evidence type="ECO:0000256" key="5">
    <source>
        <dbReference type="ARBA" id="ARBA00022525"/>
    </source>
</evidence>
<dbReference type="SUPFAM" id="SSF53187">
    <property type="entry name" value="Zn-dependent exopeptidases"/>
    <property type="match status" value="1"/>
</dbReference>
<dbReference type="FunFam" id="3.40.630.10:FF:000165">
    <property type="entry name" value="Glucan 1,4-alpha-glucosidase, putative"/>
    <property type="match status" value="1"/>
</dbReference>
<evidence type="ECO:0000256" key="3">
    <source>
        <dbReference type="ARBA" id="ARBA00004613"/>
    </source>
</evidence>
<evidence type="ECO:0000256" key="7">
    <source>
        <dbReference type="ARBA" id="ARBA00022729"/>
    </source>
</evidence>
<evidence type="ECO:0000256" key="9">
    <source>
        <dbReference type="ARBA" id="ARBA00022833"/>
    </source>
</evidence>
<evidence type="ECO:0000256" key="10">
    <source>
        <dbReference type="ARBA" id="ARBA00023026"/>
    </source>
</evidence>
<comment type="similarity">
    <text evidence="4 13">Belongs to the peptidase M14 family.</text>
</comment>
<dbReference type="PRINTS" id="PR00765">
    <property type="entry name" value="CRBOXYPTASEA"/>
</dbReference>
<evidence type="ECO:0000313" key="15">
    <source>
        <dbReference type="EMBL" id="WQF76505.1"/>
    </source>
</evidence>
<keyword evidence="9" id="KW-0862">Zinc</keyword>
<dbReference type="KEGG" id="cdet:87938022"/>
<evidence type="ECO:0000259" key="14">
    <source>
        <dbReference type="PROSITE" id="PS52035"/>
    </source>
</evidence>
<evidence type="ECO:0000313" key="16">
    <source>
        <dbReference type="Proteomes" id="UP001322277"/>
    </source>
</evidence>
<dbReference type="AlphaFoldDB" id="A0AAX4HZY6"/>
<name>A0AAX4HZY6_9PEZI</name>
<reference evidence="16" key="1">
    <citation type="journal article" date="2023" name="bioRxiv">
        <title>Complete genome of the Medicago anthracnose fungus, Colletotrichum destructivum, reveals a mini-chromosome-like region within a core chromosome.</title>
        <authorList>
            <person name="Lapalu N."/>
            <person name="Simon A."/>
            <person name="Lu A."/>
            <person name="Plaumann P.-L."/>
            <person name="Amselem J."/>
            <person name="Pigne S."/>
            <person name="Auger A."/>
            <person name="Koch C."/>
            <person name="Dallery J.-F."/>
            <person name="O'Connell R.J."/>
        </authorList>
    </citation>
    <scope>NUCLEOTIDE SEQUENCE [LARGE SCALE GENOMIC DNA]</scope>
    <source>
        <strain evidence="16">CBS 520.97</strain>
    </source>
</reference>
<dbReference type="GO" id="GO:0005576">
    <property type="term" value="C:extracellular region"/>
    <property type="evidence" value="ECO:0007669"/>
    <property type="project" value="UniProtKB-SubCell"/>
</dbReference>
<dbReference type="PANTHER" id="PTHR11705">
    <property type="entry name" value="PROTEASE FAMILY M14 CARBOXYPEPTIDASE A,B"/>
    <property type="match status" value="1"/>
</dbReference>
<keyword evidence="11" id="KW-0482">Metalloprotease</keyword>
<comment type="function">
    <text evidence="2">Extracellular metalloprotease that contributes to pathogenicity.</text>
</comment>
<keyword evidence="12" id="KW-0865">Zymogen</keyword>
<evidence type="ECO:0000256" key="11">
    <source>
        <dbReference type="ARBA" id="ARBA00023049"/>
    </source>
</evidence>
<sequence length="467" mass="51033">MIVEDGLAPFSLQPVSASSLFLQLPVHLELFTEARQASATMKFLAGLALVLPLASAAAVTPLEKKISYDGFKAFRISTHNDAASIKKKIANIAAIPFNLDNSEHLDVAIPAGDVSKFEKLGLETSVLHEDLGATIAEEGKFAPYERNEDVSLQALPSLTWFNSYHTFADHQQFIRDLQSNFPSNSELINAGNSYGGRSLLGIHLWGSGGKDSKPAIYWHGTVHAREWVTTMVVEYLTYQLIDGYQKNDAAVKALLDKYDFYILPIVNPDGFAYSQTNDRLWRKNRQPRSGSTCIGTDINRNWPFNWQLPGGASTSFCSETYKGQAAGDTPEMVALKAYTDRLAAGRGIKLFIDWHSYGQYILLPYGYDCSARAANHARQMTLAGNTANTIAQSYGTRFTYGPSCSTLYATTGSAPDYLTGAARAEVAWTIELRPAGASGGGFILPAAQILPSAIEQWNGIKYLLANV</sequence>
<comment type="subcellular location">
    <subcellularLocation>
        <location evidence="3">Secreted</location>
    </subcellularLocation>
</comment>
<keyword evidence="16" id="KW-1185">Reference proteome</keyword>
<gene>
    <name evidence="15" type="ORF">CDEST_01519</name>
</gene>
<dbReference type="PROSITE" id="PS52035">
    <property type="entry name" value="PEPTIDASE_M14"/>
    <property type="match status" value="1"/>
</dbReference>
<dbReference type="CDD" id="cd03860">
    <property type="entry name" value="M14_CP_A-B_like"/>
    <property type="match status" value="1"/>
</dbReference>
<proteinExistence type="inferred from homology"/>
<dbReference type="GeneID" id="87938022"/>
<accession>A0AAX4HZY6</accession>
<evidence type="ECO:0000256" key="8">
    <source>
        <dbReference type="ARBA" id="ARBA00022801"/>
    </source>
</evidence>
<evidence type="ECO:0000256" key="2">
    <source>
        <dbReference type="ARBA" id="ARBA00003091"/>
    </source>
</evidence>
<feature type="domain" description="Peptidase M14" evidence="14">
    <location>
        <begin position="163"/>
        <end position="467"/>
    </location>
</feature>
<dbReference type="Gene3D" id="3.40.630.10">
    <property type="entry name" value="Zn peptidases"/>
    <property type="match status" value="1"/>
</dbReference>
<evidence type="ECO:0000256" key="1">
    <source>
        <dbReference type="ARBA" id="ARBA00001947"/>
    </source>
</evidence>
<dbReference type="RefSeq" id="XP_062773729.1">
    <property type="nucleotide sequence ID" value="XM_062917678.1"/>
</dbReference>
<dbReference type="InterPro" id="IPR000834">
    <property type="entry name" value="Peptidase_M14"/>
</dbReference>
<keyword evidence="5" id="KW-0964">Secreted</keyword>
<organism evidence="15 16">
    <name type="scientific">Colletotrichum destructivum</name>
    <dbReference type="NCBI Taxonomy" id="34406"/>
    <lineage>
        <taxon>Eukaryota</taxon>
        <taxon>Fungi</taxon>
        <taxon>Dikarya</taxon>
        <taxon>Ascomycota</taxon>
        <taxon>Pezizomycotina</taxon>
        <taxon>Sordariomycetes</taxon>
        <taxon>Hypocreomycetidae</taxon>
        <taxon>Glomerellales</taxon>
        <taxon>Glomerellaceae</taxon>
        <taxon>Colletotrichum</taxon>
        <taxon>Colletotrichum destructivum species complex</taxon>
    </lineage>
</organism>
<protein>
    <submittedName>
        <fullName evidence="15">Peptidase M14, carboxypeptidase A</fullName>
    </submittedName>
</protein>
<keyword evidence="10" id="KW-0843">Virulence</keyword>
<evidence type="ECO:0000256" key="12">
    <source>
        <dbReference type="ARBA" id="ARBA00023145"/>
    </source>
</evidence>
<keyword evidence="8" id="KW-0378">Hydrolase</keyword>
<dbReference type="Proteomes" id="UP001322277">
    <property type="component" value="Chromosome 1"/>
</dbReference>
<comment type="cofactor">
    <cofactor evidence="1">
        <name>Zn(2+)</name>
        <dbReference type="ChEBI" id="CHEBI:29105"/>
    </cofactor>
</comment>
<dbReference type="SMART" id="SM00631">
    <property type="entry name" value="Zn_pept"/>
    <property type="match status" value="1"/>
</dbReference>
<dbReference type="GO" id="GO:0006508">
    <property type="term" value="P:proteolysis"/>
    <property type="evidence" value="ECO:0007669"/>
    <property type="project" value="UniProtKB-KW"/>
</dbReference>
<dbReference type="Pfam" id="PF00246">
    <property type="entry name" value="Peptidase_M14"/>
    <property type="match status" value="1"/>
</dbReference>
<feature type="active site" description="Proton donor/acceptor" evidence="13">
    <location>
        <position position="431"/>
    </location>
</feature>
<keyword evidence="7" id="KW-0732">Signal</keyword>
<evidence type="ECO:0000256" key="4">
    <source>
        <dbReference type="ARBA" id="ARBA00005988"/>
    </source>
</evidence>
<dbReference type="PANTHER" id="PTHR11705:SF143">
    <property type="entry name" value="SLL0236 PROTEIN"/>
    <property type="match status" value="1"/>
</dbReference>
<keyword evidence="6" id="KW-0645">Protease</keyword>
<dbReference type="GO" id="GO:0008270">
    <property type="term" value="F:zinc ion binding"/>
    <property type="evidence" value="ECO:0007669"/>
    <property type="project" value="InterPro"/>
</dbReference>
<dbReference type="EMBL" id="CP137305">
    <property type="protein sequence ID" value="WQF76505.1"/>
    <property type="molecule type" value="Genomic_DNA"/>
</dbReference>
<evidence type="ECO:0000256" key="6">
    <source>
        <dbReference type="ARBA" id="ARBA00022670"/>
    </source>
</evidence>